<organism evidence="1 2">
    <name type="scientific">Panicum virgatum</name>
    <name type="common">Blackwell switchgrass</name>
    <dbReference type="NCBI Taxonomy" id="38727"/>
    <lineage>
        <taxon>Eukaryota</taxon>
        <taxon>Viridiplantae</taxon>
        <taxon>Streptophyta</taxon>
        <taxon>Embryophyta</taxon>
        <taxon>Tracheophyta</taxon>
        <taxon>Spermatophyta</taxon>
        <taxon>Magnoliopsida</taxon>
        <taxon>Liliopsida</taxon>
        <taxon>Poales</taxon>
        <taxon>Poaceae</taxon>
        <taxon>PACMAD clade</taxon>
        <taxon>Panicoideae</taxon>
        <taxon>Panicodae</taxon>
        <taxon>Paniceae</taxon>
        <taxon>Panicinae</taxon>
        <taxon>Panicum</taxon>
        <taxon>Panicum sect. Hiantes</taxon>
    </lineage>
</organism>
<evidence type="ECO:0000313" key="2">
    <source>
        <dbReference type="Proteomes" id="UP000823388"/>
    </source>
</evidence>
<name>A0A8T0PX50_PANVG</name>
<dbReference type="Proteomes" id="UP000823388">
    <property type="component" value="Chromosome 8K"/>
</dbReference>
<gene>
    <name evidence="1" type="ORF">PVAP13_8KG326900</name>
</gene>
<protein>
    <submittedName>
        <fullName evidence="1">Uncharacterized protein</fullName>
    </submittedName>
</protein>
<sequence length="54" mass="5925">MSVTAIFTKGGSAFIFSFLAGNSGYEMQDHRMIIQINIDSEVSSIRGSLQNLKI</sequence>
<dbReference type="EMBL" id="CM029051">
    <property type="protein sequence ID" value="KAG2563506.1"/>
    <property type="molecule type" value="Genomic_DNA"/>
</dbReference>
<reference evidence="1" key="1">
    <citation type="submission" date="2020-05" db="EMBL/GenBank/DDBJ databases">
        <title>WGS assembly of Panicum virgatum.</title>
        <authorList>
            <person name="Lovell J.T."/>
            <person name="Jenkins J."/>
            <person name="Shu S."/>
            <person name="Juenger T.E."/>
            <person name="Schmutz J."/>
        </authorList>
    </citation>
    <scope>NUCLEOTIDE SEQUENCE</scope>
    <source>
        <strain evidence="1">AP13</strain>
    </source>
</reference>
<keyword evidence="2" id="KW-1185">Reference proteome</keyword>
<comment type="caution">
    <text evidence="1">The sequence shown here is derived from an EMBL/GenBank/DDBJ whole genome shotgun (WGS) entry which is preliminary data.</text>
</comment>
<evidence type="ECO:0000313" key="1">
    <source>
        <dbReference type="EMBL" id="KAG2563506.1"/>
    </source>
</evidence>
<accession>A0A8T0PX50</accession>
<dbReference type="AlphaFoldDB" id="A0A8T0PX50"/>
<proteinExistence type="predicted"/>